<dbReference type="EMBL" id="JACATH010000020">
    <property type="protein sequence ID" value="NWJ57854.1"/>
    <property type="molecule type" value="Genomic_DNA"/>
</dbReference>
<reference evidence="2 3" key="1">
    <citation type="journal article" date="2019" name="Environ. Microbiol.">
        <title>Genomics insights into ecotype formation of ammonia-oxidizing archaea in the deep ocean.</title>
        <authorList>
            <person name="Wang Y."/>
            <person name="Huang J.M."/>
            <person name="Cui G.J."/>
            <person name="Nunoura T."/>
            <person name="Takaki Y."/>
            <person name="Li W.L."/>
            <person name="Li J."/>
            <person name="Gao Z.M."/>
            <person name="Takai K."/>
            <person name="Zhang A.Q."/>
            <person name="Stepanauskas R."/>
        </authorList>
    </citation>
    <scope>NUCLEOTIDE SEQUENCE [LARGE SCALE GENOMIC DNA]</scope>
    <source>
        <strain evidence="2 3">L15a</strain>
    </source>
</reference>
<evidence type="ECO:0000256" key="1">
    <source>
        <dbReference type="SAM" id="MobiDB-lite"/>
    </source>
</evidence>
<feature type="compositionally biased region" description="Basic and acidic residues" evidence="1">
    <location>
        <begin position="84"/>
        <end position="104"/>
    </location>
</feature>
<name>A0A7K4MX86_9ARCH</name>
<feature type="compositionally biased region" description="Acidic residues" evidence="1">
    <location>
        <begin position="166"/>
        <end position="179"/>
    </location>
</feature>
<organism evidence="2 3">
    <name type="scientific">Marine Group I thaumarchaeote</name>
    <dbReference type="NCBI Taxonomy" id="2511932"/>
    <lineage>
        <taxon>Archaea</taxon>
        <taxon>Nitrososphaerota</taxon>
        <taxon>Marine Group I</taxon>
    </lineage>
</organism>
<feature type="compositionally biased region" description="Basic and acidic residues" evidence="1">
    <location>
        <begin position="181"/>
        <end position="200"/>
    </location>
</feature>
<feature type="region of interest" description="Disordered" evidence="1">
    <location>
        <begin position="84"/>
        <end position="200"/>
    </location>
</feature>
<comment type="caution">
    <text evidence="2">The sequence shown here is derived from an EMBL/GenBank/DDBJ whole genome shotgun (WGS) entry which is preliminary data.</text>
</comment>
<gene>
    <name evidence="2" type="ORF">HX858_08955</name>
</gene>
<dbReference type="Proteomes" id="UP000575480">
    <property type="component" value="Unassembled WGS sequence"/>
</dbReference>
<protein>
    <submittedName>
        <fullName evidence="2">Uncharacterized protein</fullName>
    </submittedName>
</protein>
<feature type="region of interest" description="Disordered" evidence="1">
    <location>
        <begin position="322"/>
        <end position="385"/>
    </location>
</feature>
<proteinExistence type="predicted"/>
<evidence type="ECO:0000313" key="2">
    <source>
        <dbReference type="EMBL" id="NWJ57854.1"/>
    </source>
</evidence>
<feature type="compositionally biased region" description="Basic and acidic residues" evidence="1">
    <location>
        <begin position="355"/>
        <end position="366"/>
    </location>
</feature>
<evidence type="ECO:0000313" key="3">
    <source>
        <dbReference type="Proteomes" id="UP000575480"/>
    </source>
</evidence>
<feature type="region of interest" description="Disordered" evidence="1">
    <location>
        <begin position="282"/>
        <end position="303"/>
    </location>
</feature>
<sequence>MADVLSVIADVLNQDKRQKKEQAKVMREVQKKLKEKGSEEVAEEEGDKEDYMKFFAGKLKKYGVKSPAELDDEKKKKFFNEIEKDWTHDSKEEVEVEKKEENLGKRVKARMKAEAEDEKEDEDEDPVGDPDEDEADSDVVQGGEPSEEELEKLADLVVQKIKDKADEEEEEEEEPEATEAESGKKEKIEVNPKMESYRNPHARNTWEEAIRQVYKGVEIREASDTSWIDPHAKKVESKWKSMNKSARKKWLSKMSDMAAGKKTKQEILDDVLDDYGLIEAYTDLSGPGEEGSTTSDTDKDYGLHRFSDPKYVPAYTDKSFQTVPDKTGIGKNVKTTQSGTPDKAKGKATAAKKPLKVDPKTGEDKIPVPTKSDTPDKAVGKATAAKISPEVTVKAGVSTAIHNEEVDKVLEYHRTHTEKRSVAFARKFYQKGEK</sequence>
<accession>A0A7K4MX86</accession>
<feature type="compositionally biased region" description="Acidic residues" evidence="1">
    <location>
        <begin position="115"/>
        <end position="137"/>
    </location>
</feature>
<dbReference type="AlphaFoldDB" id="A0A7K4MX86"/>